<organism evidence="1">
    <name type="scientific">Cacopsylla melanoneura</name>
    <dbReference type="NCBI Taxonomy" id="428564"/>
    <lineage>
        <taxon>Eukaryota</taxon>
        <taxon>Metazoa</taxon>
        <taxon>Ecdysozoa</taxon>
        <taxon>Arthropoda</taxon>
        <taxon>Hexapoda</taxon>
        <taxon>Insecta</taxon>
        <taxon>Pterygota</taxon>
        <taxon>Neoptera</taxon>
        <taxon>Paraneoptera</taxon>
        <taxon>Hemiptera</taxon>
        <taxon>Sternorrhyncha</taxon>
        <taxon>Psylloidea</taxon>
        <taxon>Psyllidae</taxon>
        <taxon>Psyllinae</taxon>
        <taxon>Cacopsylla</taxon>
    </lineage>
</organism>
<evidence type="ECO:0000313" key="1">
    <source>
        <dbReference type="EMBL" id="CAG6692888.1"/>
    </source>
</evidence>
<dbReference type="EMBL" id="HBUF01309680">
    <property type="protein sequence ID" value="CAG6692887.1"/>
    <property type="molecule type" value="Transcribed_RNA"/>
</dbReference>
<proteinExistence type="predicted"/>
<protein>
    <submittedName>
        <fullName evidence="1">Uncharacterized protein</fullName>
    </submittedName>
</protein>
<name>A0A8D8TS17_9HEMI</name>
<accession>A0A8D8TS17</accession>
<dbReference type="AlphaFoldDB" id="A0A8D8TS17"/>
<reference evidence="1" key="1">
    <citation type="submission" date="2021-05" db="EMBL/GenBank/DDBJ databases">
        <authorList>
            <person name="Alioto T."/>
            <person name="Alioto T."/>
            <person name="Gomez Garrido J."/>
        </authorList>
    </citation>
    <scope>NUCLEOTIDE SEQUENCE</scope>
</reference>
<dbReference type="EMBL" id="HBUF01309681">
    <property type="protein sequence ID" value="CAG6692888.1"/>
    <property type="molecule type" value="Transcribed_RNA"/>
</dbReference>
<sequence length="109" mass="12725">MFRTLLSSIILELKQQWLGFAFVFSISFNSKVGAMKFPFSRSRVLMLILNDEDLYFTRMSFPLFPHSLKCFVENYLLQSIDSNTLSCDLYLMQEAYTLYHVILDCGVVI</sequence>